<accession>X6LUH9</accession>
<evidence type="ECO:0000313" key="3">
    <source>
        <dbReference type="Proteomes" id="UP000023152"/>
    </source>
</evidence>
<gene>
    <name evidence="2" type="ORF">RFI_32605</name>
</gene>
<feature type="transmembrane region" description="Helical" evidence="1">
    <location>
        <begin position="33"/>
        <end position="52"/>
    </location>
</feature>
<evidence type="ECO:0000256" key="1">
    <source>
        <dbReference type="SAM" id="Phobius"/>
    </source>
</evidence>
<feature type="transmembrane region" description="Helical" evidence="1">
    <location>
        <begin position="72"/>
        <end position="88"/>
    </location>
</feature>
<dbReference type="EMBL" id="ASPP01028934">
    <property type="protein sequence ID" value="ETO04792.1"/>
    <property type="molecule type" value="Genomic_DNA"/>
</dbReference>
<keyword evidence="3" id="KW-1185">Reference proteome</keyword>
<feature type="non-terminal residue" evidence="2">
    <location>
        <position position="257"/>
    </location>
</feature>
<proteinExistence type="predicted"/>
<dbReference type="AlphaFoldDB" id="X6LUH9"/>
<name>X6LUH9_RETFI</name>
<evidence type="ECO:0000313" key="2">
    <source>
        <dbReference type="EMBL" id="ETO04792.1"/>
    </source>
</evidence>
<keyword evidence="1" id="KW-0812">Transmembrane</keyword>
<dbReference type="Proteomes" id="UP000023152">
    <property type="component" value="Unassembled WGS sequence"/>
</dbReference>
<protein>
    <submittedName>
        <fullName evidence="2">Uncharacterized protein</fullName>
    </submittedName>
</protein>
<feature type="transmembrane region" description="Helical" evidence="1">
    <location>
        <begin position="161"/>
        <end position="181"/>
    </location>
</feature>
<sequence>MSFVSMCPAREGQTDEKKLSGRLLDSNSNMNSSLIYGIVLMVLYVLNTVVVASNVNTRNSNGNGQTHLKNHNMVILMISWGILINQYFNDVGKPKKWKCTQCAKVYNITTIPVVQISNKESMHLENERIRLLQSNSMINTMQPKKNSYTKMMATNMSKSTLSISLAAYGSTFKLLMCRYITVMKDLIEKKYSEKKREVYVYQEIILKKQNKNSNKLENCELDVIASTTQSNDQCKLCKRSRASIGQATFFAVKYIYQ</sequence>
<keyword evidence="1" id="KW-0472">Membrane</keyword>
<comment type="caution">
    <text evidence="2">The sequence shown here is derived from an EMBL/GenBank/DDBJ whole genome shotgun (WGS) entry which is preliminary data.</text>
</comment>
<reference evidence="2 3" key="1">
    <citation type="journal article" date="2013" name="Curr. Biol.">
        <title>The Genome of the Foraminiferan Reticulomyxa filosa.</title>
        <authorList>
            <person name="Glockner G."/>
            <person name="Hulsmann N."/>
            <person name="Schleicher M."/>
            <person name="Noegel A.A."/>
            <person name="Eichinger L."/>
            <person name="Gallinger C."/>
            <person name="Pawlowski J."/>
            <person name="Sierra R."/>
            <person name="Euteneuer U."/>
            <person name="Pillet L."/>
            <person name="Moustafa A."/>
            <person name="Platzer M."/>
            <person name="Groth M."/>
            <person name="Szafranski K."/>
            <person name="Schliwa M."/>
        </authorList>
    </citation>
    <scope>NUCLEOTIDE SEQUENCE [LARGE SCALE GENOMIC DNA]</scope>
</reference>
<organism evidence="2 3">
    <name type="scientific">Reticulomyxa filosa</name>
    <dbReference type="NCBI Taxonomy" id="46433"/>
    <lineage>
        <taxon>Eukaryota</taxon>
        <taxon>Sar</taxon>
        <taxon>Rhizaria</taxon>
        <taxon>Retaria</taxon>
        <taxon>Foraminifera</taxon>
        <taxon>Monothalamids</taxon>
        <taxon>Reticulomyxidae</taxon>
        <taxon>Reticulomyxa</taxon>
    </lineage>
</organism>
<keyword evidence="1" id="KW-1133">Transmembrane helix</keyword>